<comment type="caution">
    <text evidence="6">The sequence shown here is derived from an EMBL/GenBank/DDBJ whole genome shotgun (WGS) entry which is preliminary data.</text>
</comment>
<dbReference type="Gene3D" id="3.30.565.10">
    <property type="entry name" value="Histidine kinase-like ATPase, C-terminal domain"/>
    <property type="match status" value="1"/>
</dbReference>
<dbReference type="Pfam" id="PF02518">
    <property type="entry name" value="HATPase_c"/>
    <property type="match status" value="1"/>
</dbReference>
<dbReference type="PANTHER" id="PTHR42878">
    <property type="entry name" value="TWO-COMPONENT HISTIDINE KINASE"/>
    <property type="match status" value="1"/>
</dbReference>
<evidence type="ECO:0000313" key="6">
    <source>
        <dbReference type="EMBL" id="ODS22841.1"/>
    </source>
</evidence>
<comment type="catalytic activity">
    <reaction evidence="1">
        <text>ATP + protein L-histidine = ADP + protein N-phospho-L-histidine.</text>
        <dbReference type="EC" id="2.7.13.3"/>
    </reaction>
</comment>
<dbReference type="GO" id="GO:0007234">
    <property type="term" value="P:osmosensory signaling via phosphorelay pathway"/>
    <property type="evidence" value="ECO:0007669"/>
    <property type="project" value="TreeGrafter"/>
</dbReference>
<sequence length="225" mass="25213">MSVDEEYLQQVMRTVSHDISSVVRAAVGFSRLIVNHYSDCLDDKALGWLVLMEQEGKKAQTQLVSLSRYARLYGDIDMESEVNLKTLCDEVVADCSNQYPQFSVCVEDLPTVMGNKELWRQYFMEMIFNSAEYSSGECRVYTKVLADKDNRISLIIEDNGIGLDSNRLDAAVRPFRVLDPESKANGMGLPIAKRIVELHSGVFSVISIPETTPGLQVCAEITPVF</sequence>
<name>A0A1D2QMN2_9GAMM</name>
<dbReference type="AlphaFoldDB" id="A0A1D2QMN2"/>
<dbReference type="InterPro" id="IPR036890">
    <property type="entry name" value="HATPase_C_sf"/>
</dbReference>
<evidence type="ECO:0000256" key="3">
    <source>
        <dbReference type="ARBA" id="ARBA00022679"/>
    </source>
</evidence>
<proteinExistence type="predicted"/>
<feature type="domain" description="Histidine kinase" evidence="5">
    <location>
        <begin position="14"/>
        <end position="225"/>
    </location>
</feature>
<keyword evidence="3" id="KW-0808">Transferase</keyword>
<protein>
    <recommendedName>
        <fullName evidence="2">histidine kinase</fullName>
        <ecNumber evidence="2">2.7.13.3</ecNumber>
    </recommendedName>
</protein>
<evidence type="ECO:0000256" key="1">
    <source>
        <dbReference type="ARBA" id="ARBA00000085"/>
    </source>
</evidence>
<dbReference type="STRING" id="62101.AB835_12060"/>
<dbReference type="InterPro" id="IPR005467">
    <property type="entry name" value="His_kinase_dom"/>
</dbReference>
<dbReference type="GO" id="GO:0030295">
    <property type="term" value="F:protein kinase activator activity"/>
    <property type="evidence" value="ECO:0007669"/>
    <property type="project" value="TreeGrafter"/>
</dbReference>
<dbReference type="GO" id="GO:0004673">
    <property type="term" value="F:protein histidine kinase activity"/>
    <property type="evidence" value="ECO:0007669"/>
    <property type="project" value="UniProtKB-EC"/>
</dbReference>
<dbReference type="EMBL" id="MDLC01000050">
    <property type="protein sequence ID" value="ODS22841.1"/>
    <property type="molecule type" value="Genomic_DNA"/>
</dbReference>
<dbReference type="InterPro" id="IPR003594">
    <property type="entry name" value="HATPase_dom"/>
</dbReference>
<dbReference type="Proteomes" id="UP000242502">
    <property type="component" value="Unassembled WGS sequence"/>
</dbReference>
<keyword evidence="4" id="KW-0418">Kinase</keyword>
<dbReference type="InterPro" id="IPR050351">
    <property type="entry name" value="BphY/WalK/GraS-like"/>
</dbReference>
<dbReference type="PRINTS" id="PR00344">
    <property type="entry name" value="BCTRLSENSOR"/>
</dbReference>
<evidence type="ECO:0000259" key="5">
    <source>
        <dbReference type="PROSITE" id="PS50109"/>
    </source>
</evidence>
<accession>A0A1D2QMN2</accession>
<dbReference type="SUPFAM" id="SSF55874">
    <property type="entry name" value="ATPase domain of HSP90 chaperone/DNA topoisomerase II/histidine kinase"/>
    <property type="match status" value="1"/>
</dbReference>
<organism evidence="6 7">
    <name type="scientific">Candidatus Endobugula sertula</name>
    <name type="common">Bugula neritina bacterial symbiont</name>
    <dbReference type="NCBI Taxonomy" id="62101"/>
    <lineage>
        <taxon>Bacteria</taxon>
        <taxon>Pseudomonadati</taxon>
        <taxon>Pseudomonadota</taxon>
        <taxon>Gammaproteobacteria</taxon>
        <taxon>Cellvibrionales</taxon>
        <taxon>Cellvibrionaceae</taxon>
        <taxon>Candidatus Endobugula</taxon>
    </lineage>
</organism>
<evidence type="ECO:0000256" key="2">
    <source>
        <dbReference type="ARBA" id="ARBA00012438"/>
    </source>
</evidence>
<dbReference type="EC" id="2.7.13.3" evidence="2"/>
<reference evidence="6 7" key="1">
    <citation type="journal article" date="2016" name="Appl. Environ. Microbiol.">
        <title>Lack of Overt Genome Reduction in the Bryostatin-Producing Bryozoan Symbiont "Candidatus Endobugula sertula".</title>
        <authorList>
            <person name="Miller I.J."/>
            <person name="Vanee N."/>
            <person name="Fong S.S."/>
            <person name="Lim-Fong G.E."/>
            <person name="Kwan J.C."/>
        </authorList>
    </citation>
    <scope>NUCLEOTIDE SEQUENCE [LARGE SCALE GENOMIC DNA]</scope>
    <source>
        <strain evidence="6">AB1-4</strain>
    </source>
</reference>
<evidence type="ECO:0000313" key="7">
    <source>
        <dbReference type="Proteomes" id="UP000242502"/>
    </source>
</evidence>
<dbReference type="SMART" id="SM00387">
    <property type="entry name" value="HATPase_c"/>
    <property type="match status" value="1"/>
</dbReference>
<dbReference type="PANTHER" id="PTHR42878:SF14">
    <property type="entry name" value="OSMOLARITY TWO-COMPONENT SYSTEM PROTEIN SSK1"/>
    <property type="match status" value="1"/>
</dbReference>
<evidence type="ECO:0000256" key="4">
    <source>
        <dbReference type="ARBA" id="ARBA00022777"/>
    </source>
</evidence>
<dbReference type="PROSITE" id="PS50109">
    <property type="entry name" value="HIS_KIN"/>
    <property type="match status" value="1"/>
</dbReference>
<dbReference type="InterPro" id="IPR004358">
    <property type="entry name" value="Sig_transdc_His_kin-like_C"/>
</dbReference>
<gene>
    <name evidence="6" type="ORF">AB835_12060</name>
</gene>
<dbReference type="GO" id="GO:0000156">
    <property type="term" value="F:phosphorelay response regulator activity"/>
    <property type="evidence" value="ECO:0007669"/>
    <property type="project" value="TreeGrafter"/>
</dbReference>